<dbReference type="RefSeq" id="WP_000491444.1">
    <property type="nucleotide sequence ID" value="NZ_BDJN01000067.1"/>
</dbReference>
<dbReference type="InterPro" id="IPR017853">
    <property type="entry name" value="GH"/>
</dbReference>
<dbReference type="PANTHER" id="PTHR43447">
    <property type="entry name" value="ALPHA-AMYLASE"/>
    <property type="match status" value="1"/>
</dbReference>
<dbReference type="Proteomes" id="UP000502462">
    <property type="component" value="Chromosome"/>
</dbReference>
<feature type="domain" description="Glycosyl hydrolase family 13 catalytic" evidence="1">
    <location>
        <begin position="217"/>
        <end position="612"/>
    </location>
</feature>
<dbReference type="EMBL" id="CP051631">
    <property type="protein sequence ID" value="QJE07310.1"/>
    <property type="molecule type" value="Genomic_DNA"/>
</dbReference>
<dbReference type="GO" id="GO:0003824">
    <property type="term" value="F:catalytic activity"/>
    <property type="evidence" value="ECO:0007669"/>
    <property type="project" value="InterPro"/>
</dbReference>
<dbReference type="InterPro" id="IPR013780">
    <property type="entry name" value="Glyco_hydro_b"/>
</dbReference>
<evidence type="ECO:0000313" key="2">
    <source>
        <dbReference type="EMBL" id="QJE07310.1"/>
    </source>
</evidence>
<accession>A0AAP9MQN4</accession>
<dbReference type="InterPro" id="IPR006047">
    <property type="entry name" value="GH13_cat_dom"/>
</dbReference>
<dbReference type="SUPFAM" id="SSF51011">
    <property type="entry name" value="Glycosyl hydrolase domain"/>
    <property type="match status" value="1"/>
</dbReference>
<evidence type="ECO:0000313" key="3">
    <source>
        <dbReference type="Proteomes" id="UP000502462"/>
    </source>
</evidence>
<reference evidence="2 3" key="1">
    <citation type="submission" date="2020-04" db="EMBL/GenBank/DDBJ databases">
        <title>Closed genome of O121:H19 shiga- toxin Escherichia coli isolated from flour in USA, 2016.</title>
        <authorList>
            <person name="Haendiges J."/>
            <person name="Jinneman K.C."/>
            <person name="Gonzalez-Escalona N."/>
        </authorList>
    </citation>
    <scope>NUCLEOTIDE SEQUENCE [LARGE SCALE GENOMIC DNA]</scope>
    <source>
        <strain evidence="2 3">FDA858783-1-52</strain>
    </source>
</reference>
<dbReference type="SMART" id="SM00642">
    <property type="entry name" value="Aamy"/>
    <property type="match status" value="1"/>
</dbReference>
<evidence type="ECO:0000259" key="1">
    <source>
        <dbReference type="SMART" id="SM00642"/>
    </source>
</evidence>
<protein>
    <recommendedName>
        <fullName evidence="1">Glycosyl hydrolase family 13 catalytic domain-containing protein</fullName>
    </recommendedName>
</protein>
<dbReference type="Gene3D" id="3.20.20.80">
    <property type="entry name" value="Glycosidases"/>
    <property type="match status" value="1"/>
</dbReference>
<proteinExistence type="predicted"/>
<dbReference type="GO" id="GO:0043169">
    <property type="term" value="F:cation binding"/>
    <property type="evidence" value="ECO:0007669"/>
    <property type="project" value="InterPro"/>
</dbReference>
<dbReference type="GO" id="GO:0005975">
    <property type="term" value="P:carbohydrate metabolic process"/>
    <property type="evidence" value="ECO:0007669"/>
    <property type="project" value="InterPro"/>
</dbReference>
<name>A0AAP9MQN4_ECOLX</name>
<dbReference type="Pfam" id="PF02806">
    <property type="entry name" value="Alpha-amylase_C"/>
    <property type="match status" value="1"/>
</dbReference>
<dbReference type="AlphaFoldDB" id="A0AAP9MQN4"/>
<dbReference type="SUPFAM" id="SSF51445">
    <property type="entry name" value="(Trans)glycosidases"/>
    <property type="match status" value="1"/>
</dbReference>
<gene>
    <name evidence="2" type="ORF">A9225_19800</name>
</gene>
<sequence>MFSIKPGPRNLPIDNPTLLSWNITDGDLNSKSNTLEYLNCITNIINSCGVYPQGLKDREIISTFHAEKVINDLLKNDYKISLSPDTTYRELNKAAQRSITAPDRIGEGKTWVYQRDTMVERGDNSSIYQYGPAEHFTHIISDKPSPKDKYVAYAINIPDYELAADVYNINVTSPSGQQETFKILINPEHLRQTLERKSLTAVQKSQCEIITPKKPGEAILHAFNATYQQIRENMSEFARCHYGYIQIPPVTTFRADGPETPEEEKGYWFHAYQPEDLCTIHNPMGDLQDFIALVKDAKKFGIDIIPDYTFNFMGIGGSGKNDLDYPSADIRAKISKDIESGIPGYWQGQVLIPFIKDPVTKERKQIHPEDIHLTEKDFEASKDNISKDEWENLHALKEKRLNGMPKTTPKSDQVIMLQNQYVREMRKYGVRGLRYDAAKHSKHEQIERSITPPLKNYNERLHNTNLFNPKYQKKAVMNYMEYLVTCQLDEQQMSSLLYERDDLSAIDFSLLMKTIKAFSFGGDLQTLASKPGSTISNIPSERRILININHDFPNNGNLFNDFLFNHQQDEQLAMAYMAALPFSRPLVYWDGQVLKSTTEIKNYDGSTRVGGEAWLNKGCSTYQQLYNEFHALYIDKAGIWSAFEGVFATKNVLAFSRGDSVNINHSPHDGLVIINKGNEEVEGTWPNKLQPGIYKNMGSNSVNIIIINNTRKIIPPGKAFTLRGGTLNINIPGRSALLLGKTGEPPNYLYL</sequence>
<organism evidence="2 3">
    <name type="scientific">Escherichia coli O121</name>
    <dbReference type="NCBI Taxonomy" id="1055537"/>
    <lineage>
        <taxon>Bacteria</taxon>
        <taxon>Pseudomonadati</taxon>
        <taxon>Pseudomonadota</taxon>
        <taxon>Gammaproteobacteria</taxon>
        <taxon>Enterobacterales</taxon>
        <taxon>Enterobacteriaceae</taxon>
        <taxon>Escherichia</taxon>
    </lineage>
</organism>
<dbReference type="Gene3D" id="2.60.40.1180">
    <property type="entry name" value="Golgi alpha-mannosidase II"/>
    <property type="match status" value="1"/>
</dbReference>
<dbReference type="InterPro" id="IPR006048">
    <property type="entry name" value="A-amylase/branching_C"/>
</dbReference>
<dbReference type="CDD" id="cd11315">
    <property type="entry name" value="AmyAc_bac1_AmyA"/>
    <property type="match status" value="1"/>
</dbReference>